<evidence type="ECO:0000313" key="2">
    <source>
        <dbReference type="Proteomes" id="UP000748756"/>
    </source>
</evidence>
<keyword evidence="2" id="KW-1185">Reference proteome</keyword>
<name>A0A9P5RWZ0_9FUNG</name>
<reference evidence="1" key="1">
    <citation type="journal article" date="2020" name="Fungal Divers.">
        <title>Resolving the Mortierellaceae phylogeny through synthesis of multi-gene phylogenetics and phylogenomics.</title>
        <authorList>
            <person name="Vandepol N."/>
            <person name="Liber J."/>
            <person name="Desiro A."/>
            <person name="Na H."/>
            <person name="Kennedy M."/>
            <person name="Barry K."/>
            <person name="Grigoriev I.V."/>
            <person name="Miller A.N."/>
            <person name="O'Donnell K."/>
            <person name="Stajich J.E."/>
            <person name="Bonito G."/>
        </authorList>
    </citation>
    <scope>NUCLEOTIDE SEQUENCE</scope>
    <source>
        <strain evidence="1">NRRL 6426</strain>
    </source>
</reference>
<evidence type="ECO:0000313" key="1">
    <source>
        <dbReference type="EMBL" id="KAF9147487.1"/>
    </source>
</evidence>
<sequence length="180" mass="20763">MPIGPTKVQGAKGINLMPPPPPDWSVADYPQLRDDFVARPQFRTVSEYILPSAVAPRSATNIQKLWLTEGLRAKFHKVPKPILLRETHFRHDDPLYPPMKETLFASLLLFFLRKVELSFIVIKKQHIDDLLFLFASKSQARGFRDLWHVWCADHGLRLNLKKSTTEPTQTIKHIGFELDL</sequence>
<protein>
    <recommendedName>
        <fullName evidence="3">Reverse transcriptase domain-containing protein</fullName>
    </recommendedName>
</protein>
<accession>A0A9P5RWZ0</accession>
<dbReference type="Proteomes" id="UP000748756">
    <property type="component" value="Unassembled WGS sequence"/>
</dbReference>
<comment type="caution">
    <text evidence="1">The sequence shown here is derived from an EMBL/GenBank/DDBJ whole genome shotgun (WGS) entry which is preliminary data.</text>
</comment>
<proteinExistence type="predicted"/>
<organism evidence="1 2">
    <name type="scientific">Linnemannia schmuckeri</name>
    <dbReference type="NCBI Taxonomy" id="64567"/>
    <lineage>
        <taxon>Eukaryota</taxon>
        <taxon>Fungi</taxon>
        <taxon>Fungi incertae sedis</taxon>
        <taxon>Mucoromycota</taxon>
        <taxon>Mortierellomycotina</taxon>
        <taxon>Mortierellomycetes</taxon>
        <taxon>Mortierellales</taxon>
        <taxon>Mortierellaceae</taxon>
        <taxon>Linnemannia</taxon>
    </lineage>
</organism>
<dbReference type="EMBL" id="JAAAUQ010000802">
    <property type="protein sequence ID" value="KAF9147487.1"/>
    <property type="molecule type" value="Genomic_DNA"/>
</dbReference>
<dbReference type="AlphaFoldDB" id="A0A9P5RWZ0"/>
<dbReference type="OrthoDB" id="2449518at2759"/>
<gene>
    <name evidence="1" type="ORF">BG015_010881</name>
</gene>
<evidence type="ECO:0008006" key="3">
    <source>
        <dbReference type="Google" id="ProtNLM"/>
    </source>
</evidence>